<feature type="domain" description="4Fe-4S ferredoxin-type" evidence="14">
    <location>
        <begin position="147"/>
        <end position="172"/>
    </location>
</feature>
<evidence type="ECO:0000313" key="15">
    <source>
        <dbReference type="EMBL" id="MBN4067396.1"/>
    </source>
</evidence>
<evidence type="ECO:0000313" key="16">
    <source>
        <dbReference type="Proteomes" id="UP000722121"/>
    </source>
</evidence>
<evidence type="ECO:0000256" key="13">
    <source>
        <dbReference type="ARBA" id="ARBA00034078"/>
    </source>
</evidence>
<dbReference type="PANTHER" id="PTHR11921:SF29">
    <property type="entry name" value="SUCCINATE DEHYDROGENASE [UBIQUINONE] IRON-SULFUR SUBUNIT, MITOCHONDRIAL"/>
    <property type="match status" value="1"/>
</dbReference>
<dbReference type="Gene3D" id="1.10.1060.10">
    <property type="entry name" value="Alpha-helical ferredoxin"/>
    <property type="match status" value="1"/>
</dbReference>
<evidence type="ECO:0000256" key="7">
    <source>
        <dbReference type="ARBA" id="ARBA00022714"/>
    </source>
</evidence>
<name>A0ABS3AST4_9BACT</name>
<evidence type="ECO:0000256" key="5">
    <source>
        <dbReference type="ARBA" id="ARBA00022485"/>
    </source>
</evidence>
<evidence type="ECO:0000256" key="6">
    <source>
        <dbReference type="ARBA" id="ARBA00022532"/>
    </source>
</evidence>
<keyword evidence="5" id="KW-0004">4Fe-4S</keyword>
<dbReference type="InterPro" id="IPR036010">
    <property type="entry name" value="2Fe-2S_ferredoxin-like_sf"/>
</dbReference>
<keyword evidence="6" id="KW-0816">Tricarboxylic acid cycle</keyword>
<dbReference type="Proteomes" id="UP000722121">
    <property type="component" value="Unassembled WGS sequence"/>
</dbReference>
<keyword evidence="11" id="KW-0411">Iron-sulfur</keyword>
<dbReference type="InterPro" id="IPR017896">
    <property type="entry name" value="4Fe4S_Fe-S-bd"/>
</dbReference>
<keyword evidence="9" id="KW-0560">Oxidoreductase</keyword>
<evidence type="ECO:0000256" key="11">
    <source>
        <dbReference type="ARBA" id="ARBA00023014"/>
    </source>
</evidence>
<dbReference type="Gene3D" id="3.10.20.30">
    <property type="match status" value="1"/>
</dbReference>
<proteinExistence type="inferred from homology"/>
<dbReference type="EC" id="1.3.5.1" evidence="4"/>
<evidence type="ECO:0000256" key="12">
    <source>
        <dbReference type="ARBA" id="ARBA00023291"/>
    </source>
</evidence>
<dbReference type="PROSITE" id="PS51379">
    <property type="entry name" value="4FE4S_FER_2"/>
    <property type="match status" value="1"/>
</dbReference>
<dbReference type="InterPro" id="IPR017900">
    <property type="entry name" value="4Fe4S_Fe_S_CS"/>
</dbReference>
<keyword evidence="12" id="KW-0003">3Fe-4S</keyword>
<evidence type="ECO:0000259" key="14">
    <source>
        <dbReference type="PROSITE" id="PS51379"/>
    </source>
</evidence>
<dbReference type="InterPro" id="IPR004489">
    <property type="entry name" value="Succ_DH/fum_Rdtase_Fe-S"/>
</dbReference>
<keyword evidence="7" id="KW-0001">2Fe-2S</keyword>
<dbReference type="SUPFAM" id="SSF46548">
    <property type="entry name" value="alpha-helical ferredoxin"/>
    <property type="match status" value="1"/>
</dbReference>
<dbReference type="EMBL" id="JAFITR010000130">
    <property type="protein sequence ID" value="MBN4067396.1"/>
    <property type="molecule type" value="Genomic_DNA"/>
</dbReference>
<keyword evidence="8" id="KW-0479">Metal-binding</keyword>
<dbReference type="NCBIfam" id="NF006391">
    <property type="entry name" value="PRK08640.1"/>
    <property type="match status" value="1"/>
</dbReference>
<dbReference type="SUPFAM" id="SSF54292">
    <property type="entry name" value="2Fe-2S ferredoxin-like"/>
    <property type="match status" value="1"/>
</dbReference>
<accession>A0ABS3AST4</accession>
<feature type="non-terminal residue" evidence="15">
    <location>
        <position position="172"/>
    </location>
</feature>
<dbReference type="PANTHER" id="PTHR11921">
    <property type="entry name" value="SUCCINATE DEHYDROGENASE IRON-SULFUR PROTEIN"/>
    <property type="match status" value="1"/>
</dbReference>
<dbReference type="Pfam" id="PF13085">
    <property type="entry name" value="Fer2_3"/>
    <property type="match status" value="1"/>
</dbReference>
<dbReference type="NCBIfam" id="TIGR00384">
    <property type="entry name" value="dhsB"/>
    <property type="match status" value="1"/>
</dbReference>
<evidence type="ECO:0000256" key="9">
    <source>
        <dbReference type="ARBA" id="ARBA00023002"/>
    </source>
</evidence>
<sequence length="172" mass="19447">MEQTVVLKILRGVSKKQYWEEFELPLHPSANVISCLMEIRKNPVNRRGERVTPVVWEDGCLEEVCGSCSMLINGTPCQACIALIEPIIKETKSNNIIIAPFSKFPLIRDLVIDRTRMFDDLKKMHGWIDTSGSFSLGPGPKIDPEKQKIMYQLSTCMTCGCCLEACPQINKR</sequence>
<protein>
    <recommendedName>
        <fullName evidence="4">succinate dehydrogenase</fullName>
        <ecNumber evidence="4">1.3.5.1</ecNumber>
    </recommendedName>
</protein>
<evidence type="ECO:0000256" key="4">
    <source>
        <dbReference type="ARBA" id="ARBA00012792"/>
    </source>
</evidence>
<dbReference type="InterPro" id="IPR050573">
    <property type="entry name" value="SDH/FRD_Iron-Sulfur"/>
</dbReference>
<reference evidence="15 16" key="1">
    <citation type="submission" date="2021-02" db="EMBL/GenBank/DDBJ databases">
        <title>Activity-based single-cell genomes from oceanic crustal fluid captures similar information to metagenomic and metatranscriptomic surveys with orders of magnitude less sampling.</title>
        <authorList>
            <person name="D'Angelo T.S."/>
            <person name="Orcutt B.N."/>
        </authorList>
    </citation>
    <scope>NUCLEOTIDE SEQUENCE [LARGE SCALE GENOMIC DNA]</scope>
    <source>
        <strain evidence="15">AH-315-G07</strain>
    </source>
</reference>
<evidence type="ECO:0000256" key="3">
    <source>
        <dbReference type="ARBA" id="ARBA00009433"/>
    </source>
</evidence>
<dbReference type="PROSITE" id="PS00198">
    <property type="entry name" value="4FE4S_FER_1"/>
    <property type="match status" value="1"/>
</dbReference>
<dbReference type="InterPro" id="IPR025192">
    <property type="entry name" value="Succ_DH/fum_Rdtase_N"/>
</dbReference>
<gene>
    <name evidence="15" type="primary">sdhB</name>
    <name evidence="15" type="ORF">JYU14_04865</name>
</gene>
<evidence type="ECO:0000256" key="1">
    <source>
        <dbReference type="ARBA" id="ARBA00001927"/>
    </source>
</evidence>
<evidence type="ECO:0000256" key="2">
    <source>
        <dbReference type="ARBA" id="ARBA00001966"/>
    </source>
</evidence>
<organism evidence="15 16">
    <name type="scientific">Simkania negevensis</name>
    <dbReference type="NCBI Taxonomy" id="83561"/>
    <lineage>
        <taxon>Bacteria</taxon>
        <taxon>Pseudomonadati</taxon>
        <taxon>Chlamydiota</taxon>
        <taxon>Chlamydiia</taxon>
        <taxon>Parachlamydiales</taxon>
        <taxon>Simkaniaceae</taxon>
        <taxon>Simkania</taxon>
    </lineage>
</organism>
<comment type="cofactor">
    <cofactor evidence="13">
        <name>[2Fe-2S] cluster</name>
        <dbReference type="ChEBI" id="CHEBI:190135"/>
    </cofactor>
</comment>
<dbReference type="InterPro" id="IPR012675">
    <property type="entry name" value="Beta-grasp_dom_sf"/>
</dbReference>
<evidence type="ECO:0000256" key="10">
    <source>
        <dbReference type="ARBA" id="ARBA00023004"/>
    </source>
</evidence>
<dbReference type="InterPro" id="IPR009051">
    <property type="entry name" value="Helical_ferredxn"/>
</dbReference>
<keyword evidence="16" id="KW-1185">Reference proteome</keyword>
<comment type="cofactor">
    <cofactor evidence="1">
        <name>[3Fe-4S] cluster</name>
        <dbReference type="ChEBI" id="CHEBI:21137"/>
    </cofactor>
</comment>
<comment type="caution">
    <text evidence="15">The sequence shown here is derived from an EMBL/GenBank/DDBJ whole genome shotgun (WGS) entry which is preliminary data.</text>
</comment>
<comment type="similarity">
    <text evidence="3">Belongs to the succinate dehydrogenase/fumarate reductase iron-sulfur protein family.</text>
</comment>
<evidence type="ECO:0000256" key="8">
    <source>
        <dbReference type="ARBA" id="ARBA00022723"/>
    </source>
</evidence>
<keyword evidence="10" id="KW-0408">Iron</keyword>
<comment type="cofactor">
    <cofactor evidence="2">
        <name>[4Fe-4S] cluster</name>
        <dbReference type="ChEBI" id="CHEBI:49883"/>
    </cofactor>
</comment>